<evidence type="ECO:0000313" key="5">
    <source>
        <dbReference type="Proteomes" id="UP000255234"/>
    </source>
</evidence>
<dbReference type="GO" id="GO:0005829">
    <property type="term" value="C:cytosol"/>
    <property type="evidence" value="ECO:0007669"/>
    <property type="project" value="TreeGrafter"/>
</dbReference>
<dbReference type="RefSeq" id="WP_008538709.1">
    <property type="nucleotide sequence ID" value="NZ_UGPP01000001.1"/>
</dbReference>
<evidence type="ECO:0000313" key="4">
    <source>
        <dbReference type="EMBL" id="STY70443.1"/>
    </source>
</evidence>
<dbReference type="CDD" id="cd11740">
    <property type="entry name" value="YajQ_like"/>
    <property type="match status" value="1"/>
</dbReference>
<dbReference type="PANTHER" id="PTHR30476">
    <property type="entry name" value="UPF0234 PROTEIN YAJQ"/>
    <property type="match status" value="1"/>
</dbReference>
<dbReference type="AlphaFoldDB" id="A0A378NPV2"/>
<reference evidence="4 5" key="1">
    <citation type="submission" date="2018-06" db="EMBL/GenBank/DDBJ databases">
        <authorList>
            <consortium name="Pathogen Informatics"/>
            <person name="Doyle S."/>
        </authorList>
    </citation>
    <scope>NUCLEOTIDE SEQUENCE [LARGE SCALE GENOMIC DNA]</scope>
    <source>
        <strain evidence="4 5">NCTC10571</strain>
    </source>
</reference>
<evidence type="ECO:0000256" key="1">
    <source>
        <dbReference type="ARBA" id="ARBA00022741"/>
    </source>
</evidence>
<dbReference type="Gene3D" id="3.30.70.860">
    <property type="match status" value="1"/>
</dbReference>
<keyword evidence="1 3" id="KW-0547">Nucleotide-binding</keyword>
<sequence>MAKDSSFDIVSQVDMQEMSNAVNQTEKEISQRYDFRGSIASIELEDKAIKIAAEDDYKLNAIIDILRARMAKRGLSLRSLELGKIEDAAKGSVRQMLTIKQGISKENAKKIIAAIKATKLKVNTQMQGEQVRVSGAKKDDLQAVIQTLKAGDFGIDLQFINMR</sequence>
<dbReference type="HAMAP" id="MF_00632">
    <property type="entry name" value="UPF0234"/>
    <property type="match status" value="1"/>
</dbReference>
<organism evidence="4 5">
    <name type="scientific">Megamonas hypermegale</name>
    <dbReference type="NCBI Taxonomy" id="158847"/>
    <lineage>
        <taxon>Bacteria</taxon>
        <taxon>Bacillati</taxon>
        <taxon>Bacillota</taxon>
        <taxon>Negativicutes</taxon>
        <taxon>Selenomonadales</taxon>
        <taxon>Selenomonadaceae</taxon>
        <taxon>Megamonas</taxon>
    </lineage>
</organism>
<dbReference type="SUPFAM" id="SSF89963">
    <property type="entry name" value="YajQ-like"/>
    <property type="match status" value="2"/>
</dbReference>
<comment type="similarity">
    <text evidence="2 3">Belongs to the YajQ family.</text>
</comment>
<protein>
    <recommendedName>
        <fullName evidence="3">Nucleotide-binding protein NCTC10571_00580</fullName>
    </recommendedName>
</protein>
<dbReference type="EMBL" id="UGPP01000001">
    <property type="protein sequence ID" value="STY70443.1"/>
    <property type="molecule type" value="Genomic_DNA"/>
</dbReference>
<dbReference type="Pfam" id="PF04461">
    <property type="entry name" value="YajQ"/>
    <property type="match status" value="1"/>
</dbReference>
<dbReference type="GeneID" id="62777915"/>
<name>A0A378NPV2_9FIRM</name>
<gene>
    <name evidence="4" type="primary">yajQ</name>
    <name evidence="4" type="ORF">NCTC10571_00580</name>
</gene>
<evidence type="ECO:0000256" key="3">
    <source>
        <dbReference type="HAMAP-Rule" id="MF_00632"/>
    </source>
</evidence>
<dbReference type="PANTHER" id="PTHR30476:SF0">
    <property type="entry name" value="UPF0234 PROTEIN YAJQ"/>
    <property type="match status" value="1"/>
</dbReference>
<accession>A0A378NPV2</accession>
<dbReference type="GO" id="GO:0000166">
    <property type="term" value="F:nucleotide binding"/>
    <property type="evidence" value="ECO:0007669"/>
    <property type="project" value="UniProtKB-UniRule"/>
</dbReference>
<evidence type="ECO:0000256" key="2">
    <source>
        <dbReference type="ARBA" id="ARBA00093450"/>
    </source>
</evidence>
<dbReference type="Gene3D" id="3.30.70.990">
    <property type="entry name" value="YajQ-like, domain 2"/>
    <property type="match status" value="1"/>
</dbReference>
<dbReference type="InterPro" id="IPR007551">
    <property type="entry name" value="YajQ/Smlt4090-like"/>
</dbReference>
<proteinExistence type="inferred from homology"/>
<dbReference type="Proteomes" id="UP000255234">
    <property type="component" value="Unassembled WGS sequence"/>
</dbReference>
<dbReference type="InterPro" id="IPR035571">
    <property type="entry name" value="UPF0234-like_C"/>
</dbReference>
<dbReference type="InterPro" id="IPR035570">
    <property type="entry name" value="UPF0234_N"/>
</dbReference>
<dbReference type="NCBIfam" id="NF003819">
    <property type="entry name" value="PRK05412.1"/>
    <property type="match status" value="1"/>
</dbReference>
<dbReference type="InterPro" id="IPR036183">
    <property type="entry name" value="YajQ-like_sf"/>
</dbReference>
<comment type="function">
    <text evidence="3">Nucleotide-binding protein.</text>
</comment>